<dbReference type="Proteomes" id="UP000199662">
    <property type="component" value="Unassembled WGS sequence"/>
</dbReference>
<dbReference type="Pfam" id="PF06923">
    <property type="entry name" value="GutM"/>
    <property type="match status" value="1"/>
</dbReference>
<name>A0A1H6YCI5_9FIRM</name>
<dbReference type="EMBL" id="FNZK01000006">
    <property type="protein sequence ID" value="SEJ37614.1"/>
    <property type="molecule type" value="Genomic_DNA"/>
</dbReference>
<dbReference type="STRING" id="84035.SAMN05660742_106169"/>
<proteinExistence type="predicted"/>
<dbReference type="InterPro" id="IPR009693">
    <property type="entry name" value="Glucitol_operon_activator"/>
</dbReference>
<sequence length="129" mass="14503">MEFTTLIAVLLIFMLIQASGTYLQVKQYKKAVRRLHKIGNVGIGSRKSKLRPGNIVVIACNNQGEITGGEIMEGFTIFNGFKELNDIIGKNIYDLKAEYMALPEKKQKIYQAHVQAIDALDMRLNSIKT</sequence>
<accession>A0A1H6YCI5</accession>
<protein>
    <submittedName>
        <fullName evidence="1">Glucitol operon activator protein</fullName>
    </submittedName>
</protein>
<reference evidence="1 2" key="1">
    <citation type="submission" date="2016-10" db="EMBL/GenBank/DDBJ databases">
        <authorList>
            <person name="de Groot N.N."/>
        </authorList>
    </citation>
    <scope>NUCLEOTIDE SEQUENCE [LARGE SCALE GENOMIC DNA]</scope>
    <source>
        <strain evidence="1 2">DSM 2179</strain>
    </source>
</reference>
<dbReference type="AlphaFoldDB" id="A0A1H6YCI5"/>
<keyword evidence="2" id="KW-1185">Reference proteome</keyword>
<organism evidence="1 2">
    <name type="scientific">Propionispira arboris</name>
    <dbReference type="NCBI Taxonomy" id="84035"/>
    <lineage>
        <taxon>Bacteria</taxon>
        <taxon>Bacillati</taxon>
        <taxon>Bacillota</taxon>
        <taxon>Negativicutes</taxon>
        <taxon>Selenomonadales</taxon>
        <taxon>Selenomonadaceae</taxon>
        <taxon>Propionispira</taxon>
    </lineage>
</organism>
<dbReference type="RefSeq" id="WP_091830748.1">
    <property type="nucleotide sequence ID" value="NZ_FNZK01000006.1"/>
</dbReference>
<evidence type="ECO:0000313" key="2">
    <source>
        <dbReference type="Proteomes" id="UP000199662"/>
    </source>
</evidence>
<gene>
    <name evidence="1" type="ORF">SAMN05660742_106169</name>
</gene>
<evidence type="ECO:0000313" key="1">
    <source>
        <dbReference type="EMBL" id="SEJ37614.1"/>
    </source>
</evidence>